<dbReference type="Proteomes" id="UP000241365">
    <property type="component" value="Segment"/>
</dbReference>
<keyword evidence="4" id="KW-1185">Reference proteome</keyword>
<evidence type="ECO:0000256" key="1">
    <source>
        <dbReference type="ARBA" id="ARBA00008009"/>
    </source>
</evidence>
<dbReference type="SMART" id="SM00093">
    <property type="entry name" value="SERPIN"/>
    <property type="match status" value="1"/>
</dbReference>
<comment type="similarity">
    <text evidence="1">Belongs to the serpin family. Poxviruses subfamily.</text>
</comment>
<dbReference type="Gene3D" id="2.30.39.10">
    <property type="entry name" value="Alpha-1-antitrypsin, domain 1"/>
    <property type="match status" value="1"/>
</dbReference>
<dbReference type="PANTHER" id="PTHR11461">
    <property type="entry name" value="SERINE PROTEASE INHIBITOR, SERPIN"/>
    <property type="match status" value="1"/>
</dbReference>
<dbReference type="InterPro" id="IPR023795">
    <property type="entry name" value="Serpin_CS"/>
</dbReference>
<dbReference type="PANTHER" id="PTHR11461:SF211">
    <property type="entry name" value="GH10112P-RELATED"/>
    <property type="match status" value="1"/>
</dbReference>
<dbReference type="GeneID" id="80512734"/>
<dbReference type="CDD" id="cd19586">
    <property type="entry name" value="serpin_mimivirus"/>
    <property type="match status" value="1"/>
</dbReference>
<evidence type="ECO:0000313" key="4">
    <source>
        <dbReference type="Proteomes" id="UP000241365"/>
    </source>
</evidence>
<accession>A0A167R6T5</accession>
<protein>
    <submittedName>
        <fullName evidence="3">Putative serpin-like protein</fullName>
    </submittedName>
</protein>
<dbReference type="Pfam" id="PF00079">
    <property type="entry name" value="Serpin"/>
    <property type="match status" value="1"/>
</dbReference>
<dbReference type="SUPFAM" id="SSF56574">
    <property type="entry name" value="Serpins"/>
    <property type="match status" value="1"/>
</dbReference>
<feature type="domain" description="Serpin" evidence="2">
    <location>
        <begin position="49"/>
        <end position="395"/>
    </location>
</feature>
<dbReference type="PROSITE" id="PS00284">
    <property type="entry name" value="SERPIN"/>
    <property type="match status" value="1"/>
</dbReference>
<dbReference type="Gene3D" id="3.30.497.10">
    <property type="entry name" value="Antithrombin, subunit I, domain 2"/>
    <property type="match status" value="1"/>
</dbReference>
<dbReference type="KEGG" id="vg:80512734"/>
<dbReference type="InterPro" id="IPR042178">
    <property type="entry name" value="Serpin_sf_1"/>
</dbReference>
<name>A0A167R6T5_9VIRU</name>
<dbReference type="GO" id="GO:0004867">
    <property type="term" value="F:serine-type endopeptidase inhibitor activity"/>
    <property type="evidence" value="ECO:0007669"/>
    <property type="project" value="InterPro"/>
</dbReference>
<dbReference type="InterPro" id="IPR023796">
    <property type="entry name" value="Serpin_dom"/>
</dbReference>
<dbReference type="InterPro" id="IPR042185">
    <property type="entry name" value="Serpin_sf_2"/>
</dbReference>
<dbReference type="EMBL" id="KU877344">
    <property type="protein sequence ID" value="ANB50372.1"/>
    <property type="molecule type" value="Genomic_DNA"/>
</dbReference>
<dbReference type="InterPro" id="IPR036186">
    <property type="entry name" value="Serpin_sf"/>
</dbReference>
<evidence type="ECO:0000259" key="2">
    <source>
        <dbReference type="SMART" id="SM00093"/>
    </source>
</evidence>
<sequence length="397" mass="45953">MNYRQKYLKYKNKYMQLKGKIDMENNFIGGQNTIEFDDKISDANHIFAINLFNNFDSASNIFSPLSINYALSLLHLAALEKTNLELSNLLKYKYTVDDLQVIHSIFNDDTIDMTNLMLVNKTQNINKKYKNMVNNLVKVIQEDFENPDLVAQKINHYVENKTNGLIKDIISPKNINNEIIMILVNTVYFKSKWKYGFDANKTFREKFGSEKKIVDLMNNQININYYENKSFQIVEIPYQNENYVMGIILPKIVPDNDTIDYTINNVPIITAQEINELINNLSLEKVDLYIPKFTDKKKIKLVPILKKMGLIKIFDTNMCQLDLISNNMCISNIIHEAVIIIDESGTTASAATVVTGRALARAPKKENIKTFRADHPFVYYIRHIPTNMFLFFGDFQG</sequence>
<reference evidence="3 4" key="1">
    <citation type="journal article" date="2016" name="Genome Announc.">
        <title>Complete Genome Sequence of a New Megavirus Family Member Isolated from an Inland Water Lake for the First Time in India.</title>
        <authorList>
            <person name="Chatterjee A."/>
            <person name="Ali F."/>
            <person name="Bange D."/>
            <person name="Kondabagil K."/>
        </authorList>
    </citation>
    <scope>NUCLEOTIDE SEQUENCE [LARGE SCALE GENOMIC DNA]</scope>
    <source>
        <strain evidence="3">1</strain>
    </source>
</reference>
<dbReference type="InterPro" id="IPR000215">
    <property type="entry name" value="Serpin_fam"/>
</dbReference>
<evidence type="ECO:0000313" key="3">
    <source>
        <dbReference type="EMBL" id="ANB50372.1"/>
    </source>
</evidence>
<proteinExistence type="inferred from homology"/>
<organism evidence="3 4">
    <name type="scientific">Powai lake megavirus</name>
    <dbReference type="NCBI Taxonomy" id="1842663"/>
    <lineage>
        <taxon>Viruses</taxon>
        <taxon>Varidnaviria</taxon>
        <taxon>Bamfordvirae</taxon>
        <taxon>Nucleocytoviricota</taxon>
        <taxon>Megaviricetes</taxon>
        <taxon>Imitervirales</taxon>
        <taxon>Mimiviridae</taxon>
        <taxon>Megamimivirinae</taxon>
        <taxon>Megavirus</taxon>
        <taxon>Megavirus powaiense</taxon>
    </lineage>
</organism>
<dbReference type="RefSeq" id="YP_010776123.1">
    <property type="nucleotide sequence ID" value="NC_075034.1"/>
</dbReference>
<dbReference type="GO" id="GO:0005615">
    <property type="term" value="C:extracellular space"/>
    <property type="evidence" value="ECO:0007669"/>
    <property type="project" value="InterPro"/>
</dbReference>